<organism evidence="6 7">
    <name type="scientific">Triparma retinervis</name>
    <dbReference type="NCBI Taxonomy" id="2557542"/>
    <lineage>
        <taxon>Eukaryota</taxon>
        <taxon>Sar</taxon>
        <taxon>Stramenopiles</taxon>
        <taxon>Ochrophyta</taxon>
        <taxon>Bolidophyceae</taxon>
        <taxon>Parmales</taxon>
        <taxon>Triparmaceae</taxon>
        <taxon>Triparma</taxon>
    </lineage>
</organism>
<feature type="compositionally biased region" description="Polar residues" evidence="3">
    <location>
        <begin position="81"/>
        <end position="90"/>
    </location>
</feature>
<evidence type="ECO:0000256" key="2">
    <source>
        <dbReference type="ARBA" id="ARBA00022619"/>
    </source>
</evidence>
<dbReference type="PANTHER" id="PTHR21327:SF47">
    <property type="entry name" value="GTP CYCLOHYDROLASE II DOMAIN-CONTAINING PROTEIN"/>
    <property type="match status" value="1"/>
</dbReference>
<feature type="signal peptide" evidence="4">
    <location>
        <begin position="1"/>
        <end position="21"/>
    </location>
</feature>
<keyword evidence="4" id="KW-0732">Signal</keyword>
<evidence type="ECO:0000313" key="7">
    <source>
        <dbReference type="Proteomes" id="UP001165082"/>
    </source>
</evidence>
<protein>
    <recommendedName>
        <fullName evidence="5">GTP cyclohydrolase II domain-containing protein</fullName>
    </recommendedName>
</protein>
<keyword evidence="7" id="KW-1185">Reference proteome</keyword>
<name>A0A9W7C9G0_9STRA</name>
<dbReference type="InterPro" id="IPR032677">
    <property type="entry name" value="GTP_cyclohydro_II"/>
</dbReference>
<feature type="region of interest" description="Disordered" evidence="3">
    <location>
        <begin position="53"/>
        <end position="92"/>
    </location>
</feature>
<dbReference type="PANTHER" id="PTHR21327">
    <property type="entry name" value="GTP CYCLOHYDROLASE II-RELATED"/>
    <property type="match status" value="1"/>
</dbReference>
<evidence type="ECO:0000256" key="4">
    <source>
        <dbReference type="SAM" id="SignalP"/>
    </source>
</evidence>
<dbReference type="EMBL" id="BRXZ01000120">
    <property type="protein sequence ID" value="GMI05555.1"/>
    <property type="molecule type" value="Genomic_DNA"/>
</dbReference>
<dbReference type="OrthoDB" id="60371at2759"/>
<proteinExistence type="predicted"/>
<reference evidence="6" key="1">
    <citation type="submission" date="2022-07" db="EMBL/GenBank/DDBJ databases">
        <title>Genome analysis of Parmales, a sister group of diatoms, reveals the evolutionary specialization of diatoms from phago-mixotrophs to photoautotrophs.</title>
        <authorList>
            <person name="Ban H."/>
            <person name="Sato S."/>
            <person name="Yoshikawa S."/>
            <person name="Kazumasa Y."/>
            <person name="Nakamura Y."/>
            <person name="Ichinomiya M."/>
            <person name="Saitoh K."/>
            <person name="Sato N."/>
            <person name="Blanc-Mathieu R."/>
            <person name="Endo H."/>
            <person name="Kuwata A."/>
            <person name="Ogata H."/>
        </authorList>
    </citation>
    <scope>NUCLEOTIDE SEQUENCE</scope>
</reference>
<dbReference type="GO" id="GO:0008686">
    <property type="term" value="F:3,4-dihydroxy-2-butanone-4-phosphate synthase activity"/>
    <property type="evidence" value="ECO:0007669"/>
    <property type="project" value="TreeGrafter"/>
</dbReference>
<dbReference type="Pfam" id="PF00925">
    <property type="entry name" value="GTP_cyclohydro2"/>
    <property type="match status" value="1"/>
</dbReference>
<gene>
    <name evidence="6" type="ORF">TrRE_jg4810</name>
</gene>
<dbReference type="Proteomes" id="UP001165082">
    <property type="component" value="Unassembled WGS sequence"/>
</dbReference>
<comment type="caution">
    <text evidence="6">The sequence shown here is derived from an EMBL/GenBank/DDBJ whole genome shotgun (WGS) entry which is preliminary data.</text>
</comment>
<dbReference type="AlphaFoldDB" id="A0A9W7C9G0"/>
<dbReference type="GO" id="GO:0009231">
    <property type="term" value="P:riboflavin biosynthetic process"/>
    <property type="evidence" value="ECO:0007669"/>
    <property type="project" value="UniProtKB-KW"/>
</dbReference>
<dbReference type="Gene3D" id="3.40.50.10990">
    <property type="entry name" value="GTP cyclohydrolase II"/>
    <property type="match status" value="1"/>
</dbReference>
<feature type="compositionally biased region" description="Low complexity" evidence="3">
    <location>
        <begin position="154"/>
        <end position="167"/>
    </location>
</feature>
<dbReference type="SUPFAM" id="SSF142695">
    <property type="entry name" value="RibA-like"/>
    <property type="match status" value="1"/>
</dbReference>
<comment type="pathway">
    <text evidence="1">Cofactor biosynthesis; riboflavin biosynthesis.</text>
</comment>
<evidence type="ECO:0000313" key="6">
    <source>
        <dbReference type="EMBL" id="GMI05555.1"/>
    </source>
</evidence>
<evidence type="ECO:0000256" key="1">
    <source>
        <dbReference type="ARBA" id="ARBA00005104"/>
    </source>
</evidence>
<keyword evidence="2" id="KW-0686">Riboflavin biosynthesis</keyword>
<accession>A0A9W7C9G0</accession>
<feature type="domain" description="GTP cyclohydrolase II" evidence="5">
    <location>
        <begin position="94"/>
        <end position="253"/>
    </location>
</feature>
<feature type="region of interest" description="Disordered" evidence="3">
    <location>
        <begin position="138"/>
        <end position="168"/>
    </location>
</feature>
<evidence type="ECO:0000259" key="5">
    <source>
        <dbReference type="Pfam" id="PF00925"/>
    </source>
</evidence>
<dbReference type="InterPro" id="IPR036144">
    <property type="entry name" value="RibA-like_sf"/>
</dbReference>
<dbReference type="GO" id="GO:0005829">
    <property type="term" value="C:cytosol"/>
    <property type="evidence" value="ECO:0007669"/>
    <property type="project" value="TreeGrafter"/>
</dbReference>
<feature type="chain" id="PRO_5040986407" description="GTP cyclohydrolase II domain-containing protein" evidence="4">
    <location>
        <begin position="22"/>
        <end position="253"/>
    </location>
</feature>
<evidence type="ECO:0000256" key="3">
    <source>
        <dbReference type="SAM" id="MobiDB-lite"/>
    </source>
</evidence>
<sequence length="253" mass="27438">MQHIVFNFVLNLLILLPLASSFVVAAPFTPNTRPQGLSRAARGHDVAGEELNILSRASLKPKPSATSTAYSSDTEDAYSGNERQSSSATATFHAEATLPTEFGTFMIRSYRLVGNDEYRQNLSNHPVEPVVIYHLPPKEEEEDGPLDGSEKQSKASSPSSTSQPFSSIAGPVNVRIHDQCFTSEVFGSLRCDCREQLMLALSHIAKHGGAVIYLQQEGRGIGIANKIKAYALQDQGLDTVDANLHLGLAEDAR</sequence>